<evidence type="ECO:0000313" key="2">
    <source>
        <dbReference type="Proteomes" id="UP001183246"/>
    </source>
</evidence>
<keyword evidence="2" id="KW-1185">Reference proteome</keyword>
<comment type="caution">
    <text evidence="1">The sequence shown here is derived from an EMBL/GenBank/DDBJ whole genome shotgun (WGS) entry which is preliminary data.</text>
</comment>
<accession>A0ABU2MNT4</accession>
<sequence>MGHPAETAGTAPAQVRLSAQDWADLRETMQMLGLETTSQALREAIRLLHREARQIQAAQRIAEFYADAEPPLPVTDALVTEADLAAADQAEW</sequence>
<evidence type="ECO:0000313" key="1">
    <source>
        <dbReference type="EMBL" id="MDT0343271.1"/>
    </source>
</evidence>
<dbReference type="Proteomes" id="UP001183246">
    <property type="component" value="Unassembled WGS sequence"/>
</dbReference>
<organism evidence="1 2">
    <name type="scientific">Streptomyces litchfieldiae</name>
    <dbReference type="NCBI Taxonomy" id="3075543"/>
    <lineage>
        <taxon>Bacteria</taxon>
        <taxon>Bacillati</taxon>
        <taxon>Actinomycetota</taxon>
        <taxon>Actinomycetes</taxon>
        <taxon>Kitasatosporales</taxon>
        <taxon>Streptomycetaceae</taxon>
        <taxon>Streptomyces</taxon>
    </lineage>
</organism>
<evidence type="ECO:0008006" key="3">
    <source>
        <dbReference type="Google" id="ProtNLM"/>
    </source>
</evidence>
<protein>
    <recommendedName>
        <fullName evidence="3">Ribbon-helix-helix protein CopG domain-containing protein</fullName>
    </recommendedName>
</protein>
<reference evidence="2" key="1">
    <citation type="submission" date="2023-07" db="EMBL/GenBank/DDBJ databases">
        <title>30 novel species of actinomycetes from the DSMZ collection.</title>
        <authorList>
            <person name="Nouioui I."/>
        </authorList>
    </citation>
    <scope>NUCLEOTIDE SEQUENCE [LARGE SCALE GENOMIC DNA]</scope>
    <source>
        <strain evidence="2">DSM 44938</strain>
    </source>
</reference>
<dbReference type="RefSeq" id="WP_311704402.1">
    <property type="nucleotide sequence ID" value="NZ_JAVREL010000005.1"/>
</dbReference>
<name>A0ABU2MNT4_9ACTN</name>
<dbReference type="EMBL" id="JAVREL010000005">
    <property type="protein sequence ID" value="MDT0343271.1"/>
    <property type="molecule type" value="Genomic_DNA"/>
</dbReference>
<gene>
    <name evidence="1" type="ORF">RM590_11685</name>
</gene>
<proteinExistence type="predicted"/>